<dbReference type="EMBL" id="AGXG01000088">
    <property type="protein sequence ID" value="EIY26863.1"/>
    <property type="molecule type" value="Genomic_DNA"/>
</dbReference>
<dbReference type="PATRIC" id="fig|997874.3.peg.4152"/>
<dbReference type="AlphaFoldDB" id="I9QCW2"/>
<keyword evidence="1" id="KW-0175">Coiled coil</keyword>
<dbReference type="OrthoDB" id="1039137at2"/>
<evidence type="ECO:0000256" key="1">
    <source>
        <dbReference type="SAM" id="Coils"/>
    </source>
</evidence>
<gene>
    <name evidence="2" type="ORF">HMPREF1062_04056</name>
</gene>
<organism evidence="2 3">
    <name type="scientific">Bacteroides cellulosilyticus CL02T12C19</name>
    <dbReference type="NCBI Taxonomy" id="997874"/>
    <lineage>
        <taxon>Bacteria</taxon>
        <taxon>Pseudomonadati</taxon>
        <taxon>Bacteroidota</taxon>
        <taxon>Bacteroidia</taxon>
        <taxon>Bacteroidales</taxon>
        <taxon>Bacteroidaceae</taxon>
        <taxon>Bacteroides</taxon>
    </lineage>
</organism>
<comment type="caution">
    <text evidence="2">The sequence shown here is derived from an EMBL/GenBank/DDBJ whole genome shotgun (WGS) entry which is preliminary data.</text>
</comment>
<proteinExistence type="predicted"/>
<dbReference type="HOGENOM" id="CLU_1188013_0_0_10"/>
<accession>I9QCW2</accession>
<protein>
    <submittedName>
        <fullName evidence="2">Uncharacterized protein</fullName>
    </submittedName>
</protein>
<feature type="coiled-coil region" evidence="1">
    <location>
        <begin position="135"/>
        <end position="162"/>
    </location>
</feature>
<reference evidence="2 3" key="1">
    <citation type="submission" date="2012-02" db="EMBL/GenBank/DDBJ databases">
        <title>The Genome Sequence of Bacteroides cellulosilyticus CL02T12C19.</title>
        <authorList>
            <consortium name="The Broad Institute Genome Sequencing Platform"/>
            <person name="Earl A."/>
            <person name="Ward D."/>
            <person name="Feldgarden M."/>
            <person name="Gevers D."/>
            <person name="Zitomersky N.L."/>
            <person name="Coyne M.J."/>
            <person name="Comstock L.E."/>
            <person name="Young S.K."/>
            <person name="Zeng Q."/>
            <person name="Gargeya S."/>
            <person name="Fitzgerald M."/>
            <person name="Haas B."/>
            <person name="Abouelleil A."/>
            <person name="Alvarado L."/>
            <person name="Arachchi H.M."/>
            <person name="Berlin A."/>
            <person name="Chapman S.B."/>
            <person name="Gearin G."/>
            <person name="Goldberg J."/>
            <person name="Griggs A."/>
            <person name="Gujja S."/>
            <person name="Hansen M."/>
            <person name="Heiman D."/>
            <person name="Howarth C."/>
            <person name="Larimer J."/>
            <person name="Lui A."/>
            <person name="MacDonald P.J.P."/>
            <person name="McCowen C."/>
            <person name="Montmayeur A."/>
            <person name="Murphy C."/>
            <person name="Neiman D."/>
            <person name="Pearson M."/>
            <person name="Priest M."/>
            <person name="Roberts A."/>
            <person name="Saif S."/>
            <person name="Shea T."/>
            <person name="Sisk P."/>
            <person name="Stolte C."/>
            <person name="Sykes S."/>
            <person name="Wortman J."/>
            <person name="Nusbaum C."/>
            <person name="Birren B."/>
        </authorList>
    </citation>
    <scope>NUCLEOTIDE SEQUENCE [LARGE SCALE GENOMIC DNA]</scope>
    <source>
        <strain evidence="2 3">CL02T12C19</strain>
    </source>
</reference>
<sequence>MKKITEMTEQEILALTEEDVQKIIKLRMMEEGIKIMDKPKVPELFEIAPADVQIFTIPILDGFAFTDMEEVTKVAEVLQNVNSLRKVDYDWNKLGSDYKYLTKKERYAFRGDSDFDVQSGWVYSSELYAKIADFAVQNKAMKEQAEKDKKEYESQLQEASGITTEIRERVSEVRSKYMRLNDLTKRFAIDYFPLSDNNEDMAIRFMTKAYSLDEEEKEYILSNYKEKLTTHDN</sequence>
<evidence type="ECO:0000313" key="3">
    <source>
        <dbReference type="Proteomes" id="UP000003741"/>
    </source>
</evidence>
<name>I9QCW2_9BACE</name>
<keyword evidence="3" id="KW-1185">Reference proteome</keyword>
<dbReference type="Proteomes" id="UP000003741">
    <property type="component" value="Unassembled WGS sequence"/>
</dbReference>
<evidence type="ECO:0000313" key="2">
    <source>
        <dbReference type="EMBL" id="EIY26863.1"/>
    </source>
</evidence>
<dbReference type="RefSeq" id="WP_007218233.1">
    <property type="nucleotide sequence ID" value="NZ_JH724088.1"/>
</dbReference>